<organism evidence="2 3">
    <name type="scientific">Marihabitans asiaticum</name>
    <dbReference type="NCBI Taxonomy" id="415218"/>
    <lineage>
        <taxon>Bacteria</taxon>
        <taxon>Bacillati</taxon>
        <taxon>Actinomycetota</taxon>
        <taxon>Actinomycetes</taxon>
        <taxon>Micrococcales</taxon>
        <taxon>Intrasporangiaceae</taxon>
        <taxon>Marihabitans</taxon>
    </lineage>
</organism>
<evidence type="ECO:0000313" key="2">
    <source>
        <dbReference type="EMBL" id="TWD16002.1"/>
    </source>
</evidence>
<reference evidence="2 3" key="1">
    <citation type="submission" date="2019-06" db="EMBL/GenBank/DDBJ databases">
        <title>Sequencing the genomes of 1000 actinobacteria strains.</title>
        <authorList>
            <person name="Klenk H.-P."/>
        </authorList>
    </citation>
    <scope>NUCLEOTIDE SEQUENCE [LARGE SCALE GENOMIC DNA]</scope>
    <source>
        <strain evidence="2 3">DSM 18935</strain>
    </source>
</reference>
<feature type="compositionally biased region" description="Basic and acidic residues" evidence="1">
    <location>
        <begin position="56"/>
        <end position="76"/>
    </location>
</feature>
<evidence type="ECO:0000256" key="1">
    <source>
        <dbReference type="SAM" id="MobiDB-lite"/>
    </source>
</evidence>
<protein>
    <submittedName>
        <fullName evidence="2">Uncharacterized protein</fullName>
    </submittedName>
</protein>
<gene>
    <name evidence="2" type="ORF">FB557_1543</name>
</gene>
<evidence type="ECO:0000313" key="3">
    <source>
        <dbReference type="Proteomes" id="UP000315628"/>
    </source>
</evidence>
<dbReference type="EMBL" id="VIUW01000002">
    <property type="protein sequence ID" value="TWD16002.1"/>
    <property type="molecule type" value="Genomic_DNA"/>
</dbReference>
<keyword evidence="3" id="KW-1185">Reference proteome</keyword>
<dbReference type="RefSeq" id="WP_144856990.1">
    <property type="nucleotide sequence ID" value="NZ_BAAAYT010000001.1"/>
</dbReference>
<accession>A0A560WED5</accession>
<dbReference type="OrthoDB" id="4870626at2"/>
<name>A0A560WED5_9MICO</name>
<feature type="region of interest" description="Disordered" evidence="1">
    <location>
        <begin position="37"/>
        <end position="82"/>
    </location>
</feature>
<dbReference type="Proteomes" id="UP000315628">
    <property type="component" value="Unassembled WGS sequence"/>
</dbReference>
<comment type="caution">
    <text evidence="2">The sequence shown here is derived from an EMBL/GenBank/DDBJ whole genome shotgun (WGS) entry which is preliminary data.</text>
</comment>
<proteinExistence type="predicted"/>
<sequence length="82" mass="9430">MTNWLNTVITRRNRSSRHVGAGLDSDMLRMAHELSLMEQGSSKHARTRAPRTAGPGRDRSFRTYPDHVERMADRSQHILSTR</sequence>
<dbReference type="AlphaFoldDB" id="A0A560WED5"/>